<keyword evidence="1" id="KW-0472">Membrane</keyword>
<feature type="transmembrane region" description="Helical" evidence="1">
    <location>
        <begin position="111"/>
        <end position="131"/>
    </location>
</feature>
<feature type="transmembrane region" description="Helical" evidence="1">
    <location>
        <begin position="56"/>
        <end position="77"/>
    </location>
</feature>
<reference evidence="3" key="1">
    <citation type="submission" date="2023-07" db="EMBL/GenBank/DDBJ databases">
        <title>Description of three actinobacteria isolated from air of manufacturing shop in a pharmaceutical factory.</title>
        <authorList>
            <person name="Zhang D.-F."/>
        </authorList>
    </citation>
    <scope>NUCLEOTIDE SEQUENCE [LARGE SCALE GENOMIC DNA]</scope>
    <source>
        <strain evidence="3">CCTCC AB 207010</strain>
    </source>
</reference>
<dbReference type="RefSeq" id="WP_310536769.1">
    <property type="nucleotide sequence ID" value="NZ_BAAAOC010000022.1"/>
</dbReference>
<sequence>MSPHRRIPRWFWSRVATPKWLTILSTIGYLVAFAAGGYAIINQPSSLEGAVGGVSMYSLSALLVIGGLIGAPTALFGEWKLERWAALLAGIGTLIYVLVIIALHFEGSGNRLLQAGEVTIGLLGIIARAVYVWQRPIAPARETVLGQGRL</sequence>
<gene>
    <name evidence="2" type="ORF">RH857_04465</name>
</gene>
<keyword evidence="1" id="KW-0812">Transmembrane</keyword>
<comment type="caution">
    <text evidence="2">The sequence shown here is derived from an EMBL/GenBank/DDBJ whole genome shotgun (WGS) entry which is preliminary data.</text>
</comment>
<protein>
    <submittedName>
        <fullName evidence="2">Uncharacterized protein</fullName>
    </submittedName>
</protein>
<accession>A0ABU1FRU4</accession>
<evidence type="ECO:0000256" key="1">
    <source>
        <dbReference type="SAM" id="Phobius"/>
    </source>
</evidence>
<evidence type="ECO:0000313" key="2">
    <source>
        <dbReference type="EMBL" id="MDR5711387.1"/>
    </source>
</evidence>
<name>A0ABU1FRU4_9MICC</name>
<organism evidence="2 3">
    <name type="scientific">Nesterenkonia flava</name>
    <dbReference type="NCBI Taxonomy" id="469799"/>
    <lineage>
        <taxon>Bacteria</taxon>
        <taxon>Bacillati</taxon>
        <taxon>Actinomycetota</taxon>
        <taxon>Actinomycetes</taxon>
        <taxon>Micrococcales</taxon>
        <taxon>Micrococcaceae</taxon>
        <taxon>Nesterenkonia</taxon>
    </lineage>
</organism>
<dbReference type="Proteomes" id="UP001260872">
    <property type="component" value="Unassembled WGS sequence"/>
</dbReference>
<feature type="transmembrane region" description="Helical" evidence="1">
    <location>
        <begin position="84"/>
        <end position="105"/>
    </location>
</feature>
<keyword evidence="3" id="KW-1185">Reference proteome</keyword>
<dbReference type="EMBL" id="JAVKGT010000008">
    <property type="protein sequence ID" value="MDR5711387.1"/>
    <property type="molecule type" value="Genomic_DNA"/>
</dbReference>
<proteinExistence type="predicted"/>
<evidence type="ECO:0000313" key="3">
    <source>
        <dbReference type="Proteomes" id="UP001260872"/>
    </source>
</evidence>
<feature type="transmembrane region" description="Helical" evidence="1">
    <location>
        <begin position="20"/>
        <end position="41"/>
    </location>
</feature>
<keyword evidence="1" id="KW-1133">Transmembrane helix</keyword>